<proteinExistence type="predicted"/>
<gene>
    <name evidence="1" type="ORF">AMURIS_05095</name>
</gene>
<name>A0A2K4ZPD1_9FIRM</name>
<evidence type="ECO:0008006" key="3">
    <source>
        <dbReference type="Google" id="ProtNLM"/>
    </source>
</evidence>
<evidence type="ECO:0000313" key="1">
    <source>
        <dbReference type="EMBL" id="SOY32337.1"/>
    </source>
</evidence>
<dbReference type="AlphaFoldDB" id="A0A2K4ZPD1"/>
<organism evidence="1 2">
    <name type="scientific">Acetatifactor muris</name>
    <dbReference type="NCBI Taxonomy" id="879566"/>
    <lineage>
        <taxon>Bacteria</taxon>
        <taxon>Bacillati</taxon>
        <taxon>Bacillota</taxon>
        <taxon>Clostridia</taxon>
        <taxon>Lachnospirales</taxon>
        <taxon>Lachnospiraceae</taxon>
        <taxon>Acetatifactor</taxon>
    </lineage>
</organism>
<sequence length="77" mass="8829">MVAPRTGKQKDSQDAYMEKLQDIKVRVPKEYYDKIKSCAESKGLSINKLVISLLENEIGEKILSIREKNKLEKDSSE</sequence>
<reference evidence="1 2" key="1">
    <citation type="submission" date="2018-01" db="EMBL/GenBank/DDBJ databases">
        <authorList>
            <person name="Gaut B.S."/>
            <person name="Morton B.R."/>
            <person name="Clegg M.T."/>
            <person name="Duvall M.R."/>
        </authorList>
    </citation>
    <scope>NUCLEOTIDE SEQUENCE [LARGE SCALE GENOMIC DNA]</scope>
    <source>
        <strain evidence="1">GP69</strain>
    </source>
</reference>
<evidence type="ECO:0000313" key="2">
    <source>
        <dbReference type="Proteomes" id="UP000236311"/>
    </source>
</evidence>
<dbReference type="Gene3D" id="1.10.1220.10">
    <property type="entry name" value="Met repressor-like"/>
    <property type="match status" value="1"/>
</dbReference>
<dbReference type="EMBL" id="OFSM01000046">
    <property type="protein sequence ID" value="SOY32337.1"/>
    <property type="molecule type" value="Genomic_DNA"/>
</dbReference>
<keyword evidence="2" id="KW-1185">Reference proteome</keyword>
<protein>
    <recommendedName>
        <fullName evidence="3">Arc-like DNA binding domain protein</fullName>
    </recommendedName>
</protein>
<dbReference type="InterPro" id="IPR013321">
    <property type="entry name" value="Arc_rbn_hlx_hlx"/>
</dbReference>
<accession>A0A2K4ZPD1</accession>
<dbReference type="InterPro" id="IPR010985">
    <property type="entry name" value="Ribbon_hlx_hlx"/>
</dbReference>
<dbReference type="Proteomes" id="UP000236311">
    <property type="component" value="Unassembled WGS sequence"/>
</dbReference>
<dbReference type="SUPFAM" id="SSF47598">
    <property type="entry name" value="Ribbon-helix-helix"/>
    <property type="match status" value="1"/>
</dbReference>
<dbReference type="GO" id="GO:0006355">
    <property type="term" value="P:regulation of DNA-templated transcription"/>
    <property type="evidence" value="ECO:0007669"/>
    <property type="project" value="InterPro"/>
</dbReference>